<dbReference type="Gene3D" id="2.30.29.30">
    <property type="entry name" value="Pleckstrin-homology domain (PH domain)/Phosphotyrosine-binding domain (PTB)"/>
    <property type="match status" value="1"/>
</dbReference>
<feature type="compositionally biased region" description="Pro residues" evidence="1">
    <location>
        <begin position="347"/>
        <end position="357"/>
    </location>
</feature>
<protein>
    <submittedName>
        <fullName evidence="3">PH domain-containing protein</fullName>
    </submittedName>
</protein>
<sequence>MEQRAIITDQGDCTNPKLKPIVPPKPQMDEQKHNGTKMVDGNADIDLDSLLMELCALENQLNSSAAATNPASVLSQFTSSSIPNSQNRSEISDRQDYSPIESSSIARQENMSAFCSSMSSKIIDDATTFNPEISTPSKSESTTPTVATYEKLVYNDNLDRLVKSSKYIKYLCAESEESAKFWTTALRLAKQGKRLFDNFVQCCEYLSEQEDKNLSSSSKIGPTFHNEINSSSTVPSTKSEKFLYDGTTRSPLLASPTPNTVNGKSGRSPSIGRPSKMPPAIPSSFGRSTLRSLDNLSNVSSSGCSLRDSESVTEIDSDEEDIITVSVCDIRCVIAGDAASTSNGESFPPPPPPPPPLCLGGAADDDNAYERPRTAVNNSNDDNVSVNGSVGGDVIDMSTVRRRKVPPAPPKRSENTRLSTTLSMTSSTTSLNINQTHNFYANEQSSAANSGRFSNLSSPSSGDRTPISSDITSSRMLIINNIVQHKPPLPTKPKFLTKTADVANNMDNKEIVSPQPIGFQSELQLAMQKRLQKLNNLTEEQQS</sequence>
<dbReference type="PANTHER" id="PTHR11243:SF23">
    <property type="entry name" value="LD06925P"/>
    <property type="match status" value="1"/>
</dbReference>
<dbReference type="InterPro" id="IPR039664">
    <property type="entry name" value="GRB/APBB1IP"/>
</dbReference>
<feature type="region of interest" description="Disordered" evidence="1">
    <location>
        <begin position="339"/>
        <end position="425"/>
    </location>
</feature>
<dbReference type="Proteomes" id="UP000887565">
    <property type="component" value="Unplaced"/>
</dbReference>
<feature type="compositionally biased region" description="Polar residues" evidence="1">
    <location>
        <begin position="77"/>
        <end position="89"/>
    </location>
</feature>
<feature type="region of interest" description="Disordered" evidence="1">
    <location>
        <begin position="77"/>
        <end position="101"/>
    </location>
</feature>
<name>A0A915L0X1_ROMCU</name>
<feature type="region of interest" description="Disordered" evidence="1">
    <location>
        <begin position="449"/>
        <end position="469"/>
    </location>
</feature>
<dbReference type="PANTHER" id="PTHR11243">
    <property type="entry name" value="GROWTH FACTOR RECEPTOR-BOUND PROTEIN"/>
    <property type="match status" value="1"/>
</dbReference>
<evidence type="ECO:0000313" key="3">
    <source>
        <dbReference type="WBParaSite" id="nRc.2.0.1.t44360-RA"/>
    </source>
</evidence>
<feature type="region of interest" description="Disordered" evidence="1">
    <location>
        <begin position="1"/>
        <end position="36"/>
    </location>
</feature>
<feature type="compositionally biased region" description="Polar residues" evidence="1">
    <location>
        <begin position="256"/>
        <end position="268"/>
    </location>
</feature>
<dbReference type="AlphaFoldDB" id="A0A915L0X1"/>
<evidence type="ECO:0000313" key="2">
    <source>
        <dbReference type="Proteomes" id="UP000887565"/>
    </source>
</evidence>
<dbReference type="InterPro" id="IPR011993">
    <property type="entry name" value="PH-like_dom_sf"/>
</dbReference>
<dbReference type="WBParaSite" id="nRc.2.0.1.t44360-RA">
    <property type="protein sequence ID" value="nRc.2.0.1.t44360-RA"/>
    <property type="gene ID" value="nRc.2.0.1.g44360"/>
</dbReference>
<keyword evidence="2" id="KW-1185">Reference proteome</keyword>
<reference evidence="3" key="1">
    <citation type="submission" date="2022-11" db="UniProtKB">
        <authorList>
            <consortium name="WormBaseParasite"/>
        </authorList>
    </citation>
    <scope>IDENTIFICATION</scope>
</reference>
<organism evidence="2 3">
    <name type="scientific">Romanomermis culicivorax</name>
    <name type="common">Nematode worm</name>
    <dbReference type="NCBI Taxonomy" id="13658"/>
    <lineage>
        <taxon>Eukaryota</taxon>
        <taxon>Metazoa</taxon>
        <taxon>Ecdysozoa</taxon>
        <taxon>Nematoda</taxon>
        <taxon>Enoplea</taxon>
        <taxon>Dorylaimia</taxon>
        <taxon>Mermithida</taxon>
        <taxon>Mermithoidea</taxon>
        <taxon>Mermithidae</taxon>
        <taxon>Romanomermis</taxon>
    </lineage>
</organism>
<accession>A0A915L0X1</accession>
<proteinExistence type="predicted"/>
<feature type="region of interest" description="Disordered" evidence="1">
    <location>
        <begin position="248"/>
        <end position="286"/>
    </location>
</feature>
<feature type="compositionally biased region" description="Low complexity" evidence="1">
    <location>
        <begin position="376"/>
        <end position="394"/>
    </location>
</feature>
<evidence type="ECO:0000256" key="1">
    <source>
        <dbReference type="SAM" id="MobiDB-lite"/>
    </source>
</evidence>